<feature type="repeat" description="ANK" evidence="3">
    <location>
        <begin position="496"/>
        <end position="528"/>
    </location>
</feature>
<name>A0A2G8L6U1_STIJA</name>
<feature type="compositionally biased region" description="Basic residues" evidence="4">
    <location>
        <begin position="949"/>
        <end position="959"/>
    </location>
</feature>
<dbReference type="Pfam" id="PF12796">
    <property type="entry name" value="Ank_2"/>
    <property type="match status" value="4"/>
</dbReference>
<dbReference type="InterPro" id="IPR051165">
    <property type="entry name" value="Multifunctional_ANK_Repeat"/>
</dbReference>
<feature type="repeat" description="ANK" evidence="3">
    <location>
        <begin position="83"/>
        <end position="115"/>
    </location>
</feature>
<dbReference type="PROSITE" id="PS50297">
    <property type="entry name" value="ANK_REP_REGION"/>
    <property type="match status" value="7"/>
</dbReference>
<dbReference type="InterPro" id="IPR036770">
    <property type="entry name" value="Ankyrin_rpt-contain_sf"/>
</dbReference>
<feature type="repeat" description="ANK" evidence="3">
    <location>
        <begin position="257"/>
        <end position="289"/>
    </location>
</feature>
<feature type="repeat" description="ANK" evidence="3">
    <location>
        <begin position="429"/>
        <end position="461"/>
    </location>
</feature>
<dbReference type="OrthoDB" id="10258888at2759"/>
<feature type="repeat" description="ANK" evidence="3">
    <location>
        <begin position="562"/>
        <end position="594"/>
    </location>
</feature>
<evidence type="ECO:0000313" key="6">
    <source>
        <dbReference type="Proteomes" id="UP000230750"/>
    </source>
</evidence>
<feature type="region of interest" description="Disordered" evidence="4">
    <location>
        <begin position="674"/>
        <end position="771"/>
    </location>
</feature>
<feature type="region of interest" description="Disordered" evidence="4">
    <location>
        <begin position="1138"/>
        <end position="1174"/>
    </location>
</feature>
<dbReference type="EMBL" id="MRZV01000198">
    <property type="protein sequence ID" value="PIK55850.1"/>
    <property type="molecule type" value="Genomic_DNA"/>
</dbReference>
<feature type="repeat" description="ANK" evidence="3">
    <location>
        <begin position="529"/>
        <end position="561"/>
    </location>
</feature>
<evidence type="ECO:0000313" key="5">
    <source>
        <dbReference type="EMBL" id="PIK55850.1"/>
    </source>
</evidence>
<sequence>MSIQDLTLLKLAECGDFSGLHLYLEQNSNVNVNYQSDKDGTNALIACVKGSNILPASESPVEFVSCGRLLVESGTDINAQDIGGRTALHWAVSSNNAKFVENLLEAGADTTLLDENGDAVIHLALSTKETKCLQAICGHISTLAIEQPNKHGMNPLVIAVQNCDIPSAEILLDCGVLVNAQNQSDEGKTAAHYAVFIPDGASVLKVLLRYDADVSAQTADGSSVFFLASGQRNPASLRLLIDEKGIAQSQIDHPNHLKKTPLMNACQKGLFENVKILTEAGADLSLQDVNGLSCLWYAVESKNMDCVRHLLTKQPSVGKLSDKDGRVPLQLAIFEGSQDMVAFLIQYSNLSAKDSEGHNCIHWATACGKAYLIEMLAEAGADIEAVDIHGARPLHYAANLCTTSLSHLGLECTMALLKRKAKVDCRDKGSKTPLLWAASQGADEYCKLLLNAGADVLAKDNDGLTALHYATSCNHPTFMELLVRDFNCPSNTVDSRGRTALFYAIKGDLSDAIKVLLKHGADASWQDGDGNSPAHLAASLGFGFSLQLLQQFGGNLELRNKKGMLPIHEAQTDSQTDALTFLLHVGCDVNVSDEAGRTPLHLAASSGSLLACSKLIDAGADVNVVYQNEKGHPVTALDCALSKSNECSKLLEMKGSKKGEELYLPVLQVEEHVTDEVDAPTSTKNRDVTETEKMLKERKKGKEDNNTDNNVILQKNMKNTENMDKRMLHQNNNNSTEDELKSTSSRESTGVKVEQKGAGSGETGQKKEQDQAADILHKISNWSEYEKEQTSLFDALLGTTSSSLAEQREHAKTIKAVMLKDLRKMKKRHEENIQKFKDGNSNSRVRKDCQSREMPFSQRRPCKEENLFCSFKGNLTCLKDILFLLGTVVQINILPLRTHFGFCDMYYNTISRDFTRTRVHPNRAGDVMKRLQSIQTASSAKRLPAEKKVKTKKKTRKSSGGRESEMADDDDDDEDDLDEEDARKSRHTDWLVKKNKEYIRKKEAVRPKSCPKLDPEVVAATVGMKAMWQESYEYKMKRVLSVTRNRPANVPDYIRSPYSNRTTGVCGLYRAYSTKDTNDFYHLHGTEVALRHRQRGSELNRQIYPKSWQISEIGEAENKQGEIDEEEVYDLKACYSPRWDGKFRPRNPLRFHSSSSGRSSSARKPSSRQDQLSS</sequence>
<dbReference type="PROSITE" id="PS50088">
    <property type="entry name" value="ANK_REPEAT"/>
    <property type="match status" value="10"/>
</dbReference>
<reference evidence="5 6" key="1">
    <citation type="journal article" date="2017" name="PLoS Biol.">
        <title>The sea cucumber genome provides insights into morphological evolution and visceral regeneration.</title>
        <authorList>
            <person name="Zhang X."/>
            <person name="Sun L."/>
            <person name="Yuan J."/>
            <person name="Sun Y."/>
            <person name="Gao Y."/>
            <person name="Zhang L."/>
            <person name="Li S."/>
            <person name="Dai H."/>
            <person name="Hamel J.F."/>
            <person name="Liu C."/>
            <person name="Yu Y."/>
            <person name="Liu S."/>
            <person name="Lin W."/>
            <person name="Guo K."/>
            <person name="Jin S."/>
            <person name="Xu P."/>
            <person name="Storey K.B."/>
            <person name="Huan P."/>
            <person name="Zhang T."/>
            <person name="Zhou Y."/>
            <person name="Zhang J."/>
            <person name="Lin C."/>
            <person name="Li X."/>
            <person name="Xing L."/>
            <person name="Huo D."/>
            <person name="Sun M."/>
            <person name="Wang L."/>
            <person name="Mercier A."/>
            <person name="Li F."/>
            <person name="Yang H."/>
            <person name="Xiang J."/>
        </authorList>
    </citation>
    <scope>NUCLEOTIDE SEQUENCE [LARGE SCALE GENOMIC DNA]</scope>
    <source>
        <strain evidence="5">Shaxun</strain>
        <tissue evidence="5">Muscle</tissue>
    </source>
</reference>
<keyword evidence="2 3" id="KW-0040">ANK repeat</keyword>
<feature type="repeat" description="ANK" evidence="3">
    <location>
        <begin position="356"/>
        <end position="388"/>
    </location>
</feature>
<feature type="repeat" description="ANK" evidence="3">
    <location>
        <begin position="151"/>
        <end position="183"/>
    </location>
</feature>
<feature type="compositionally biased region" description="Polar residues" evidence="4">
    <location>
        <begin position="707"/>
        <end position="720"/>
    </location>
</feature>
<dbReference type="STRING" id="307972.A0A2G8L6U1"/>
<dbReference type="SMART" id="SM00248">
    <property type="entry name" value="ANK"/>
    <property type="match status" value="17"/>
</dbReference>
<feature type="repeat" description="ANK" evidence="3">
    <location>
        <begin position="186"/>
        <end position="219"/>
    </location>
</feature>
<keyword evidence="1" id="KW-0677">Repeat</keyword>
<proteinExistence type="predicted"/>
<evidence type="ECO:0000256" key="4">
    <source>
        <dbReference type="SAM" id="MobiDB-lite"/>
    </source>
</evidence>
<dbReference type="InterPro" id="IPR002110">
    <property type="entry name" value="Ankyrin_rpt"/>
</dbReference>
<organism evidence="5 6">
    <name type="scientific">Stichopus japonicus</name>
    <name type="common">Sea cucumber</name>
    <dbReference type="NCBI Taxonomy" id="307972"/>
    <lineage>
        <taxon>Eukaryota</taxon>
        <taxon>Metazoa</taxon>
        <taxon>Echinodermata</taxon>
        <taxon>Eleutherozoa</taxon>
        <taxon>Echinozoa</taxon>
        <taxon>Holothuroidea</taxon>
        <taxon>Aspidochirotacea</taxon>
        <taxon>Aspidochirotida</taxon>
        <taxon>Stichopodidae</taxon>
        <taxon>Apostichopus</taxon>
    </lineage>
</organism>
<evidence type="ECO:0000256" key="3">
    <source>
        <dbReference type="PROSITE-ProRule" id="PRU00023"/>
    </source>
</evidence>
<dbReference type="PANTHER" id="PTHR24123">
    <property type="entry name" value="ANKYRIN REPEAT-CONTAINING"/>
    <property type="match status" value="1"/>
</dbReference>
<feature type="region of interest" description="Disordered" evidence="4">
    <location>
        <begin position="933"/>
        <end position="986"/>
    </location>
</feature>
<feature type="repeat" description="ANK" evidence="3">
    <location>
        <begin position="595"/>
        <end position="627"/>
    </location>
</feature>
<feature type="compositionally biased region" description="Acidic residues" evidence="4">
    <location>
        <begin position="966"/>
        <end position="980"/>
    </location>
</feature>
<dbReference type="Gene3D" id="1.25.40.20">
    <property type="entry name" value="Ankyrin repeat-containing domain"/>
    <property type="match status" value="5"/>
</dbReference>
<evidence type="ECO:0000256" key="1">
    <source>
        <dbReference type="ARBA" id="ARBA00022737"/>
    </source>
</evidence>
<dbReference type="PANTHER" id="PTHR24123:SF142">
    <property type="entry name" value="ANKYRIN"/>
    <property type="match status" value="1"/>
</dbReference>
<dbReference type="SUPFAM" id="SSF48403">
    <property type="entry name" value="Ankyrin repeat"/>
    <property type="match status" value="2"/>
</dbReference>
<accession>A0A2G8L6U1</accession>
<dbReference type="Proteomes" id="UP000230750">
    <property type="component" value="Unassembled WGS sequence"/>
</dbReference>
<feature type="compositionally biased region" description="Low complexity" evidence="4">
    <location>
        <begin position="1153"/>
        <end position="1164"/>
    </location>
</feature>
<protein>
    <submittedName>
        <fullName evidence="5">Putative ankycorbin</fullName>
    </submittedName>
</protein>
<evidence type="ECO:0000256" key="2">
    <source>
        <dbReference type="ARBA" id="ARBA00023043"/>
    </source>
</evidence>
<comment type="caution">
    <text evidence="5">The sequence shown here is derived from an EMBL/GenBank/DDBJ whole genome shotgun (WGS) entry which is preliminary data.</text>
</comment>
<keyword evidence="6" id="KW-1185">Reference proteome</keyword>
<gene>
    <name evidence="5" type="ORF">BSL78_07241</name>
</gene>
<feature type="compositionally biased region" description="Basic and acidic residues" evidence="4">
    <location>
        <begin position="684"/>
        <end position="705"/>
    </location>
</feature>
<dbReference type="AlphaFoldDB" id="A0A2G8L6U1"/>